<evidence type="ECO:0000313" key="4">
    <source>
        <dbReference type="Proteomes" id="UP001150238"/>
    </source>
</evidence>
<sequence length="106" mass="11344">MSNHHRLSTTTTASSSSSKSSSTTASKSSSSTSSTLTPSSPIDKFPHSLDTWDSDSDSDGWQDIPIVHTDELRGVGRGGPEEEKVEKEGKEEKEGVGEVETPQARH</sequence>
<evidence type="ECO:0000313" key="3">
    <source>
        <dbReference type="EMBL" id="KAJ4489762.1"/>
    </source>
</evidence>
<dbReference type="EMBL" id="JANVFS010000066">
    <property type="protein sequence ID" value="KAJ4463801.1"/>
    <property type="molecule type" value="Genomic_DNA"/>
</dbReference>
<feature type="compositionally biased region" description="Low complexity" evidence="1">
    <location>
        <begin position="8"/>
        <end position="41"/>
    </location>
</feature>
<dbReference type="EMBL" id="JANVFS010000007">
    <property type="protein sequence ID" value="KAJ4489762.1"/>
    <property type="molecule type" value="Genomic_DNA"/>
</dbReference>
<evidence type="ECO:0000256" key="1">
    <source>
        <dbReference type="SAM" id="MobiDB-lite"/>
    </source>
</evidence>
<dbReference type="AlphaFoldDB" id="A0A9W9AT03"/>
<name>A0A9W9AT03_9AGAR</name>
<organism evidence="3 4">
    <name type="scientific">Lentinula lateritia</name>
    <dbReference type="NCBI Taxonomy" id="40482"/>
    <lineage>
        <taxon>Eukaryota</taxon>
        <taxon>Fungi</taxon>
        <taxon>Dikarya</taxon>
        <taxon>Basidiomycota</taxon>
        <taxon>Agaricomycotina</taxon>
        <taxon>Agaricomycetes</taxon>
        <taxon>Agaricomycetidae</taxon>
        <taxon>Agaricales</taxon>
        <taxon>Marasmiineae</taxon>
        <taxon>Omphalotaceae</taxon>
        <taxon>Lentinula</taxon>
    </lineage>
</organism>
<reference evidence="3" key="2">
    <citation type="journal article" date="2023" name="Proc. Natl. Acad. Sci. U.S.A.">
        <title>A global phylogenomic analysis of the shiitake genus Lentinula.</title>
        <authorList>
            <person name="Sierra-Patev S."/>
            <person name="Min B."/>
            <person name="Naranjo-Ortiz M."/>
            <person name="Looney B."/>
            <person name="Konkel Z."/>
            <person name="Slot J.C."/>
            <person name="Sakamoto Y."/>
            <person name="Steenwyk J.L."/>
            <person name="Rokas A."/>
            <person name="Carro J."/>
            <person name="Camarero S."/>
            <person name="Ferreira P."/>
            <person name="Molpeceres G."/>
            <person name="Ruiz-Duenas F.J."/>
            <person name="Serrano A."/>
            <person name="Henrissat B."/>
            <person name="Drula E."/>
            <person name="Hughes K.W."/>
            <person name="Mata J.L."/>
            <person name="Ishikawa N.K."/>
            <person name="Vargas-Isla R."/>
            <person name="Ushijima S."/>
            <person name="Smith C.A."/>
            <person name="Donoghue J."/>
            <person name="Ahrendt S."/>
            <person name="Andreopoulos W."/>
            <person name="He G."/>
            <person name="LaButti K."/>
            <person name="Lipzen A."/>
            <person name="Ng V."/>
            <person name="Riley R."/>
            <person name="Sandor L."/>
            <person name="Barry K."/>
            <person name="Martinez A.T."/>
            <person name="Xiao Y."/>
            <person name="Gibbons J.G."/>
            <person name="Terashima K."/>
            <person name="Grigoriev I.V."/>
            <person name="Hibbett D."/>
        </authorList>
    </citation>
    <scope>NUCLEOTIDE SEQUENCE</scope>
    <source>
        <strain evidence="3">Sp2 HRB7682 ss15</strain>
    </source>
</reference>
<feature type="compositionally biased region" description="Basic and acidic residues" evidence="1">
    <location>
        <begin position="68"/>
        <end position="96"/>
    </location>
</feature>
<feature type="region of interest" description="Disordered" evidence="1">
    <location>
        <begin position="1"/>
        <end position="106"/>
    </location>
</feature>
<gene>
    <name evidence="3" type="ORF">C8J55DRAFT_557670</name>
    <name evidence="2" type="ORF">C8J55DRAFT_567307</name>
</gene>
<comment type="caution">
    <text evidence="3">The sequence shown here is derived from an EMBL/GenBank/DDBJ whole genome shotgun (WGS) entry which is preliminary data.</text>
</comment>
<dbReference type="Proteomes" id="UP001150238">
    <property type="component" value="Unassembled WGS sequence"/>
</dbReference>
<protein>
    <submittedName>
        <fullName evidence="3">Uncharacterized protein</fullName>
    </submittedName>
</protein>
<reference evidence="3" key="1">
    <citation type="submission" date="2022-08" db="EMBL/GenBank/DDBJ databases">
        <authorList>
            <consortium name="DOE Joint Genome Institute"/>
            <person name="Min B."/>
            <person name="Riley R."/>
            <person name="Sierra-Patev S."/>
            <person name="Naranjo-Ortiz M."/>
            <person name="Looney B."/>
            <person name="Konkel Z."/>
            <person name="Slot J.C."/>
            <person name="Sakamoto Y."/>
            <person name="Steenwyk J.L."/>
            <person name="Rokas A."/>
            <person name="Carro J."/>
            <person name="Camarero S."/>
            <person name="Ferreira P."/>
            <person name="Molpeceres G."/>
            <person name="Ruiz-Duenas F.J."/>
            <person name="Serrano A."/>
            <person name="Henrissat B."/>
            <person name="Drula E."/>
            <person name="Hughes K.W."/>
            <person name="Mata J.L."/>
            <person name="Ishikawa N.K."/>
            <person name="Vargas-Isla R."/>
            <person name="Ushijima S."/>
            <person name="Smith C.A."/>
            <person name="Ahrendt S."/>
            <person name="Andreopoulos W."/>
            <person name="He G."/>
            <person name="Labutti K."/>
            <person name="Lipzen A."/>
            <person name="Ng V."/>
            <person name="Sandor L."/>
            <person name="Barry K."/>
            <person name="Martinez A.T."/>
            <person name="Xiao Y."/>
            <person name="Gibbons J.G."/>
            <person name="Terashima K."/>
            <person name="Hibbett D.S."/>
            <person name="Grigoriev I.V."/>
        </authorList>
    </citation>
    <scope>NUCLEOTIDE SEQUENCE</scope>
    <source>
        <strain evidence="3">Sp2 HRB7682 ss15</strain>
    </source>
</reference>
<evidence type="ECO:0000313" key="2">
    <source>
        <dbReference type="EMBL" id="KAJ4463801.1"/>
    </source>
</evidence>
<accession>A0A9W9AT03</accession>
<proteinExistence type="predicted"/>